<keyword evidence="4" id="KW-1185">Reference proteome</keyword>
<dbReference type="Proteomes" id="UP000218811">
    <property type="component" value="Unassembled WGS sequence"/>
</dbReference>
<gene>
    <name evidence="3" type="ORF">WOLCODRAFT_147530</name>
</gene>
<feature type="domain" description="Nucleolar 27S pre-rRNA processing Urb2/Npa2 C-terminal" evidence="2">
    <location>
        <begin position="1242"/>
        <end position="1469"/>
    </location>
</feature>
<feature type="region of interest" description="Disordered" evidence="1">
    <location>
        <begin position="539"/>
        <end position="562"/>
    </location>
</feature>
<dbReference type="InterPro" id="IPR016024">
    <property type="entry name" value="ARM-type_fold"/>
</dbReference>
<dbReference type="STRING" id="742152.A0A2H3J0X6"/>
<evidence type="ECO:0000259" key="2">
    <source>
        <dbReference type="Pfam" id="PF10441"/>
    </source>
</evidence>
<reference evidence="3 4" key="1">
    <citation type="journal article" date="2012" name="Science">
        <title>The Paleozoic origin of enzymatic lignin decomposition reconstructed from 31 fungal genomes.</title>
        <authorList>
            <person name="Floudas D."/>
            <person name="Binder M."/>
            <person name="Riley R."/>
            <person name="Barry K."/>
            <person name="Blanchette R.A."/>
            <person name="Henrissat B."/>
            <person name="Martinez A.T."/>
            <person name="Otillar R."/>
            <person name="Spatafora J.W."/>
            <person name="Yadav J.S."/>
            <person name="Aerts A."/>
            <person name="Benoit I."/>
            <person name="Boyd A."/>
            <person name="Carlson A."/>
            <person name="Copeland A."/>
            <person name="Coutinho P.M."/>
            <person name="de Vries R.P."/>
            <person name="Ferreira P."/>
            <person name="Findley K."/>
            <person name="Foster B."/>
            <person name="Gaskell J."/>
            <person name="Glotzer D."/>
            <person name="Gorecki P."/>
            <person name="Heitman J."/>
            <person name="Hesse C."/>
            <person name="Hori C."/>
            <person name="Igarashi K."/>
            <person name="Jurgens J.A."/>
            <person name="Kallen N."/>
            <person name="Kersten P."/>
            <person name="Kohler A."/>
            <person name="Kuees U."/>
            <person name="Kumar T.K.A."/>
            <person name="Kuo A."/>
            <person name="LaButti K."/>
            <person name="Larrondo L.F."/>
            <person name="Lindquist E."/>
            <person name="Ling A."/>
            <person name="Lombard V."/>
            <person name="Lucas S."/>
            <person name="Lundell T."/>
            <person name="Martin R."/>
            <person name="McLaughlin D.J."/>
            <person name="Morgenstern I."/>
            <person name="Morin E."/>
            <person name="Murat C."/>
            <person name="Nagy L.G."/>
            <person name="Nolan M."/>
            <person name="Ohm R.A."/>
            <person name="Patyshakuliyeva A."/>
            <person name="Rokas A."/>
            <person name="Ruiz-Duenas F.J."/>
            <person name="Sabat G."/>
            <person name="Salamov A."/>
            <person name="Samejima M."/>
            <person name="Schmutz J."/>
            <person name="Slot J.C."/>
            <person name="St John F."/>
            <person name="Stenlid J."/>
            <person name="Sun H."/>
            <person name="Sun S."/>
            <person name="Syed K."/>
            <person name="Tsang A."/>
            <person name="Wiebenga A."/>
            <person name="Young D."/>
            <person name="Pisabarro A."/>
            <person name="Eastwood D.C."/>
            <person name="Martin F."/>
            <person name="Cullen D."/>
            <person name="Grigoriev I.V."/>
            <person name="Hibbett D.S."/>
        </authorList>
    </citation>
    <scope>NUCLEOTIDE SEQUENCE [LARGE SCALE GENOMIC DNA]</scope>
    <source>
        <strain evidence="3 4">MD-104</strain>
    </source>
</reference>
<dbReference type="SUPFAM" id="SSF48371">
    <property type="entry name" value="ARM repeat"/>
    <property type="match status" value="1"/>
</dbReference>
<dbReference type="InterPro" id="IPR018849">
    <property type="entry name" value="Urb2/Npa2_C"/>
</dbReference>
<name>A0A2H3J0X6_WOLCO</name>
<sequence length="1471" mass="163041">MTNARHRSAQEFIRALKAPSDPPNPDGPSKVELARAAWDDTAFYLPNKGELIAEWLLTRLLKDKAKERKTNPILDVEYWQLLADVLSQCTVQDAKTTGTARAARFWLLPLLNRIPIAPIVAAYFTLSASELDVLSVGQDTLVSRCLAIVWPLAVPKFSPDSLLDCFGAALEYLKKLAVHGSDENLAVGLKAISLVVSSYRTALSNTANKKKLYSAFLQAHLPNWLQYIGSWDDQSVQSPLQREVFAAGVETLFNAEVLRGIDDQKCDPALKAILNDMVLGLPQVVLGALPRLLESFVQSVKRHKNALFGQGSNHAASNLTALVQAAGLAFLNTCEGILLSADESEAGMVWNARLALLAIVDRENLYNSSDGNATNVLGQIGALAVANLQSSWQEHRLLRTTAAVDILSALTRIDYDLMSPVLPTIWPRLAVMPGSTESVVAYLDHLLEFHSRTRTIDVLVSHWLDAYSIQQLQNVPQEPRHVYQLASSGPLLCFAFLDRVEKAIHGFLTPGQIPEIVTKALRRFEDVLKQFRAQVKQNAADDGVGSRKKRKKHRLSSPSGETHVDPDWLAVEFAMLAKTIAHIINSVPVQSMLASAREELRNIIMESHKSIVSRASKGVLKALNEENRRDTWSWQVVATAALRFHYGLASASHLDLHVPYDGDAATKLRSLILADEILPEFAVEIIRTLLLHSTGGETSPEGIFDTILQHLERHIEDGRADWAGGSHKLIAGSEKSAGIIATLHLLLTRWLAYLESHASDTQLQRLMKLLSHVDFNTFSAASGTMAAHALTVPTVLIITLRNAEFWELRRFRDVFLAQLLANTTPLDSLDLRELLATYASDSTPQLPAANILPIATAYEVLLYAPEEYLSRGSRTDLLRRALRADVVMSVRAREQKNVSSSVTLRPLLVVREFLRRTLRFIGSIDYPDIKPFYDYLAEALPASSSEGSHAGELETVTLETASMHLDSFIKSARQGHDEMLSDVVQSYLSVLNASPEHRGSSDIRERCLLRMIDTLTTNHQSNDFSMKMETLLRQLHTRMVDMCLLNMTRISAISGREAAADILGEPDLLNIWSHALRLGRWLGTQGARALNFSGFMIQQLFVRSEALSSVHDLSNALNVIIEEMHSCSGTEREIHLGYMVAAYLACSRRSKSGDTIVLHGHLANAIKILPVLDFAYLVDYVAEALTGPLIVEDAASLIRLSSLLVYHAPEGTSKVTQNLVTKCLHLFADESKYSCIPVLRNEALSFMNRYFNDRPAAIRSSDMSNIWSILGQLLADSSEHDDVTYSSVFLDIVAIVSALVRLRRDLVFNTLPHLGMILRQLIRSLRGLRPQLAVKQTRLVMNTLPRWVSASSPLGAAESKALARLMTILTTKTIVRAHGQSETQKPESLVRPFSKHAPYVLTAYIDAMIEPLCVVSTQVRRELEPGLFALCEMLGEHDRDAMMVSALDASGKAAMKALWKEYDKQRYTGRG</sequence>
<dbReference type="PANTHER" id="PTHR15682:SF2">
    <property type="entry name" value="UNHEALTHY RIBOSOME BIOGENESIS PROTEIN 2 HOMOLOG"/>
    <property type="match status" value="1"/>
</dbReference>
<proteinExistence type="predicted"/>
<dbReference type="GO" id="GO:0042254">
    <property type="term" value="P:ribosome biogenesis"/>
    <property type="evidence" value="ECO:0007669"/>
    <property type="project" value="TreeGrafter"/>
</dbReference>
<dbReference type="OrthoDB" id="160374at2759"/>
<accession>A0A2H3J0X6</accession>
<dbReference type="EMBL" id="KB467831">
    <property type="protein sequence ID" value="PCH33433.1"/>
    <property type="molecule type" value="Genomic_DNA"/>
</dbReference>
<dbReference type="InterPro" id="IPR052609">
    <property type="entry name" value="Ribosome_Biogenesis_Reg"/>
</dbReference>
<feature type="compositionally biased region" description="Basic residues" evidence="1">
    <location>
        <begin position="546"/>
        <end position="555"/>
    </location>
</feature>
<dbReference type="GO" id="GO:0005730">
    <property type="term" value="C:nucleolus"/>
    <property type="evidence" value="ECO:0007669"/>
    <property type="project" value="TreeGrafter"/>
</dbReference>
<dbReference type="PANTHER" id="PTHR15682">
    <property type="entry name" value="UNHEALTHY RIBOSOME BIOGENESIS PROTEIN 2 HOMOLOG"/>
    <property type="match status" value="1"/>
</dbReference>
<evidence type="ECO:0000313" key="4">
    <source>
        <dbReference type="Proteomes" id="UP000218811"/>
    </source>
</evidence>
<organism evidence="3 4">
    <name type="scientific">Wolfiporia cocos (strain MD-104)</name>
    <name type="common">Brown rot fungus</name>
    <dbReference type="NCBI Taxonomy" id="742152"/>
    <lineage>
        <taxon>Eukaryota</taxon>
        <taxon>Fungi</taxon>
        <taxon>Dikarya</taxon>
        <taxon>Basidiomycota</taxon>
        <taxon>Agaricomycotina</taxon>
        <taxon>Agaricomycetes</taxon>
        <taxon>Polyporales</taxon>
        <taxon>Phaeolaceae</taxon>
        <taxon>Wolfiporia</taxon>
    </lineage>
</organism>
<dbReference type="Pfam" id="PF10441">
    <property type="entry name" value="Urb2"/>
    <property type="match status" value="1"/>
</dbReference>
<protein>
    <recommendedName>
        <fullName evidence="2">Nucleolar 27S pre-rRNA processing Urb2/Npa2 C-terminal domain-containing protein</fullName>
    </recommendedName>
</protein>
<dbReference type="OMA" id="KALWKEY"/>
<evidence type="ECO:0000313" key="3">
    <source>
        <dbReference type="EMBL" id="PCH33433.1"/>
    </source>
</evidence>
<evidence type="ECO:0000256" key="1">
    <source>
        <dbReference type="SAM" id="MobiDB-lite"/>
    </source>
</evidence>